<keyword evidence="2" id="KW-1015">Disulfide bond</keyword>
<feature type="domain" description="LamG-like jellyroll fold" evidence="5">
    <location>
        <begin position="2014"/>
        <end position="2147"/>
    </location>
</feature>
<evidence type="ECO:0000256" key="4">
    <source>
        <dbReference type="SAM" id="Phobius"/>
    </source>
</evidence>
<feature type="domain" description="LamG-like jellyroll fold" evidence="5">
    <location>
        <begin position="841"/>
        <end position="977"/>
    </location>
</feature>
<evidence type="ECO:0000313" key="7">
    <source>
        <dbReference type="Proteomes" id="UP000177458"/>
    </source>
</evidence>
<protein>
    <recommendedName>
        <fullName evidence="5">LamG-like jellyroll fold domain-containing protein</fullName>
    </recommendedName>
</protein>
<dbReference type="SUPFAM" id="SSF49899">
    <property type="entry name" value="Concanavalin A-like lectins/glucanases"/>
    <property type="match status" value="6"/>
</dbReference>
<keyword evidence="4" id="KW-0812">Transmembrane</keyword>
<dbReference type="Proteomes" id="UP000177458">
    <property type="component" value="Unassembled WGS sequence"/>
</dbReference>
<dbReference type="Pfam" id="PF13385">
    <property type="entry name" value="Laminin_G_3"/>
    <property type="match status" value="6"/>
</dbReference>
<feature type="region of interest" description="Disordered" evidence="3">
    <location>
        <begin position="1671"/>
        <end position="1707"/>
    </location>
</feature>
<dbReference type="EMBL" id="MEVF01000013">
    <property type="protein sequence ID" value="OGC49949.1"/>
    <property type="molecule type" value="Genomic_DNA"/>
</dbReference>
<evidence type="ECO:0000259" key="5">
    <source>
        <dbReference type="SMART" id="SM00560"/>
    </source>
</evidence>
<dbReference type="InterPro" id="IPR011050">
    <property type="entry name" value="Pectin_lyase_fold/virulence"/>
</dbReference>
<dbReference type="InterPro" id="IPR013320">
    <property type="entry name" value="ConA-like_dom_sf"/>
</dbReference>
<reference evidence="6 7" key="1">
    <citation type="journal article" date="2016" name="Nat. Commun.">
        <title>Thousands of microbial genomes shed light on interconnected biogeochemical processes in an aquifer system.</title>
        <authorList>
            <person name="Anantharaman K."/>
            <person name="Brown C.T."/>
            <person name="Hug L.A."/>
            <person name="Sharon I."/>
            <person name="Castelle C.J."/>
            <person name="Probst A.J."/>
            <person name="Thomas B.C."/>
            <person name="Singh A."/>
            <person name="Wilkins M.J."/>
            <person name="Karaoz U."/>
            <person name="Brodie E.L."/>
            <person name="Williams K.H."/>
            <person name="Hubbard S.S."/>
            <person name="Banfield J.F."/>
        </authorList>
    </citation>
    <scope>NUCLEOTIDE SEQUENCE [LARGE SCALE GENOMIC DNA]</scope>
</reference>
<evidence type="ECO:0000256" key="2">
    <source>
        <dbReference type="ARBA" id="ARBA00023157"/>
    </source>
</evidence>
<keyword evidence="4" id="KW-1133">Transmembrane helix</keyword>
<proteinExistence type="predicted"/>
<sequence>MLKNIIFNKLKFIKRGKNLSVFLVLVIPLIVIPLFLIIKNRNISTFECRSWMMSLDPKILSLETNFEKESPKTESPITGRFLKYTINSGSPAQKFNLVDSKNNESWVNIVVNSNSNPKPSINNDTIVWKNILPSIDLEQKTYKDALQNVFKLDKSSETIEYQIEKTDKVYLEKISGGMIAVKSSATSEELLVFKSPQGIDSRNERIDFFMELEGNKIRLTPQRDWQLGCETSPITLYSQIISASWDEALVKVGDKCDTNNCLKDGDILEIKPAGWNWGLKERKVYAIIKIPKQTEENRREYSSRTTAPPDPEGYDKEITQEEALAALPENEKQKVFDIEGLARYAIDYTDLATPEQLENIRNPQQDSPILDATALPDLQNIIVKKPDPRTSIIPLERRLTFAQSQKLADRKSIWENIVPPAHAVGVIVKSIGTGVGRQYSTIADWETGESGDLVTAQEIRVGKLFKDSEFDLTAQVLINGATTNSTYYMQLTVAESDRHTGIAGTGVVIDGQTESGAIGFSCFNIRDNYTVVEWIEAKRCRGSGSGASIQITDDGTNRTDGITIQNVIIHDFDDTGFTIRGIGWANITVGSQSNIIRNCIIYDGDRAGIQGDSANTEGVTATIENCSIDGSNIMLAGIYEDGNSCAAPADVAFTVRNTIVMNTTTEDYDDSTPAPDEWCGSREYSISEDASADDDGGTGNLVSKTYSGQFVNTSAGFENLHLKAGSDAIDNGTAGTNFTYDIDSEARPQLAAWDIGADEYSSDQAVAFWKFDEGTDNTCSGGTNDACDLSSNANNGAFSGGTAWKAEDMCVNGKCLFFDGSDDVVTVNNSNSLDFDLGLNNGVTFAVWIKVNSDGEANVGEIFDKGTNTYLRITNQTNDGFVDLEAKLDLGTTDATASVIKGLNINKWHYVAVGYTDDADDEITVYIDGRSRAVSTDGDGSPATTDTNNLLIGGDSGANFHGYMDMFKVYPYERTSDQIKTDLTLLPSGRGSSTVFGRSENSEIMQGLVGYWKFDETSGNASDSSGFNTTLTNNNTTTFTSAKYARGAEHNGTTQYFDTADNDYLSVTGSITLSAWIIPDVITGSHAIVGKFDDADESYLLFQTTDEIRIYIDSSSNYVTTNAANLAANSVYHVIGVYDAVTQTIRLYVNGIFQDSTITGTIPSSIGDDAGEFSVGAEDTGGTPANYFDGHIDDVRVYNRALSPKEVQVLYNIGPPPVAYWKMDEGSGIASILDSSGNGNTATLNGTMAPNNWVIGKYGNALDFDGSNDNASVASILNLTNASVTITTWVYLYGTSESGAFVKLGNEPSPNNGFGIGVGSSSFDGTGNDFIMLFEGVRWIDTNRTIGTGWHHVAMTVDPTGVPEGYIDGKSVGRFTGSNAAAPTAGSTKVGGYANGGTNRFGNYRLDDTRIYNYARSNSQIIEDMNAGNPVPGSFTGSATGYWKFDEGVLNSCTGGTNDFCDSSNNGKNLAYSTSTGGFTNAGKFGKAFDGDGTRWASLADDTDFDYTATDNFSISMWIKSDSATNPSANEVLINKHVPTNNIGYRIHFNTSGQIECGIDDDTTSFPEDSATSIKDYYDTTWHNLVCVRNVTEDNMYLYVDGILVDDDGNLSVSGTLATTDNLSIGDEDESDDGDEFFGDIDEVKIFRTALTSEQVIAEFNQGRTAVWGYSSTDSSGNASSSSQREYCPPGNTEGNCGGSNNPSPIGEWKFDENTGTTVKDTSGNGYNSTAFSNNTAWAIGKQGGALVFDGTNDVVEISDQDAFSVTTTNQLTVEAWFKPAALSQTHKIVAKNKSGQNEWIMGVTDLNRVYGYIINTGGTAYLYAESDSTFGYLEANKWYHLTFTVDTSTNVLNFYINSVLLGTDTTASGSLANGTAAVRFGEDGDGDGDANGTIDNVRIYNYVRTAAQIAWDHNGGAPTAWYKFDDCSGITMHSSVPEINNNTSYLNLDGIISIGTSGDNSLPGTCNSGVSTEAWNNGTTGKFNNSLDFDGTDDFSTTECCRQELDLNTGLANGFTISAWINADSAGETNVGRIFQKATDTYCRTDSPSGTKLHIECSLDLATTDATLDITDAITTGTWNHIALSWTNDDDDEITIWINGRNAGTSTDGSGSAAADSGSIFMGGTAANFDGKIDDFRVYPYEMSSQQIRTVYNEGSTVRFGPSTGSP</sequence>
<feature type="domain" description="LamG-like jellyroll fold" evidence="5">
    <location>
        <begin position="1069"/>
        <end position="1205"/>
    </location>
</feature>
<feature type="compositionally biased region" description="Polar residues" evidence="3">
    <location>
        <begin position="1693"/>
        <end position="1704"/>
    </location>
</feature>
<dbReference type="Gene3D" id="2.60.120.200">
    <property type="match status" value="6"/>
</dbReference>
<keyword evidence="4" id="KW-0472">Membrane</keyword>
<name>A0A1F4UYC8_UNCKA</name>
<organism evidence="6 7">
    <name type="scientific">candidate division WWE3 bacterium RIFCSPLOWO2_01_FULL_37_15</name>
    <dbReference type="NCBI Taxonomy" id="1802622"/>
    <lineage>
        <taxon>Bacteria</taxon>
        <taxon>Katanobacteria</taxon>
    </lineage>
</organism>
<dbReference type="InterPro" id="IPR059226">
    <property type="entry name" value="Choice_anch_Q_dom"/>
</dbReference>
<feature type="compositionally biased region" description="Low complexity" evidence="3">
    <location>
        <begin position="1671"/>
        <end position="1683"/>
    </location>
</feature>
<feature type="domain" description="LamG-like jellyroll fold" evidence="5">
    <location>
        <begin position="1770"/>
        <end position="1908"/>
    </location>
</feature>
<dbReference type="PANTHER" id="PTHR45869">
    <property type="entry name" value="C-REACTIVE PROTEIN-RELATED"/>
    <property type="match status" value="1"/>
</dbReference>
<dbReference type="InterPro" id="IPR006626">
    <property type="entry name" value="PbH1"/>
</dbReference>
<dbReference type="InterPro" id="IPR051005">
    <property type="entry name" value="Pentraxin_domain"/>
</dbReference>
<gene>
    <name evidence="6" type="ORF">A3A69_02190</name>
</gene>
<accession>A0A1F4UYC8</accession>
<dbReference type="PANTHER" id="PTHR45869:SF8">
    <property type="entry name" value="LAMG-LIKE JELLYROLL FOLD DOMAIN-CONTAINING PROTEIN"/>
    <property type="match status" value="1"/>
</dbReference>
<evidence type="ECO:0000256" key="1">
    <source>
        <dbReference type="ARBA" id="ARBA00022729"/>
    </source>
</evidence>
<evidence type="ECO:0000256" key="3">
    <source>
        <dbReference type="SAM" id="MobiDB-lite"/>
    </source>
</evidence>
<feature type="domain" description="LamG-like jellyroll fold" evidence="5">
    <location>
        <begin position="1511"/>
        <end position="1654"/>
    </location>
</feature>
<keyword evidence="1" id="KW-0732">Signal</keyword>
<dbReference type="InterPro" id="IPR006558">
    <property type="entry name" value="LamG-like"/>
</dbReference>
<feature type="transmembrane region" description="Helical" evidence="4">
    <location>
        <begin position="21"/>
        <end position="38"/>
    </location>
</feature>
<dbReference type="SMART" id="SM00710">
    <property type="entry name" value="PbH1"/>
    <property type="match status" value="4"/>
</dbReference>
<comment type="caution">
    <text evidence="6">The sequence shown here is derived from an EMBL/GenBank/DDBJ whole genome shotgun (WGS) entry which is preliminary data.</text>
</comment>
<dbReference type="NCBIfam" id="NF041518">
    <property type="entry name" value="choice_anch_Q"/>
    <property type="match status" value="1"/>
</dbReference>
<evidence type="ECO:0000313" key="6">
    <source>
        <dbReference type="EMBL" id="OGC49949.1"/>
    </source>
</evidence>
<dbReference type="SUPFAM" id="SSF51126">
    <property type="entry name" value="Pectin lyase-like"/>
    <property type="match status" value="1"/>
</dbReference>
<dbReference type="SMART" id="SM00560">
    <property type="entry name" value="LamGL"/>
    <property type="match status" value="5"/>
</dbReference>